<dbReference type="OrthoDB" id="3753685at2759"/>
<keyword evidence="2" id="KW-1185">Reference proteome</keyword>
<proteinExistence type="predicted"/>
<evidence type="ECO:0000313" key="1">
    <source>
        <dbReference type="EMBL" id="PSN72307.1"/>
    </source>
</evidence>
<evidence type="ECO:0008006" key="3">
    <source>
        <dbReference type="Google" id="ProtNLM"/>
    </source>
</evidence>
<protein>
    <recommendedName>
        <fullName evidence="3">EthD domain-containing protein</fullName>
    </recommendedName>
</protein>
<name>A0A2T2P3P9_CORCC</name>
<dbReference type="Proteomes" id="UP000240883">
    <property type="component" value="Unassembled WGS sequence"/>
</dbReference>
<dbReference type="AlphaFoldDB" id="A0A2T2P3P9"/>
<dbReference type="EMBL" id="KZ678130">
    <property type="protein sequence ID" value="PSN72307.1"/>
    <property type="molecule type" value="Genomic_DNA"/>
</dbReference>
<reference evidence="1 2" key="1">
    <citation type="journal article" date="2018" name="Front. Microbiol.">
        <title>Genome-Wide Analysis of Corynespora cassiicola Leaf Fall Disease Putative Effectors.</title>
        <authorList>
            <person name="Lopez D."/>
            <person name="Ribeiro S."/>
            <person name="Label P."/>
            <person name="Fumanal B."/>
            <person name="Venisse J.S."/>
            <person name="Kohler A."/>
            <person name="de Oliveira R.R."/>
            <person name="Labutti K."/>
            <person name="Lipzen A."/>
            <person name="Lail K."/>
            <person name="Bauer D."/>
            <person name="Ohm R.A."/>
            <person name="Barry K.W."/>
            <person name="Spatafora J."/>
            <person name="Grigoriev I.V."/>
            <person name="Martin F.M."/>
            <person name="Pujade-Renaud V."/>
        </authorList>
    </citation>
    <scope>NUCLEOTIDE SEQUENCE [LARGE SCALE GENOMIC DNA]</scope>
    <source>
        <strain evidence="1 2">Philippines</strain>
    </source>
</reference>
<accession>A0A2T2P3P9</accession>
<gene>
    <name evidence="1" type="ORF">BS50DRAFT_544778</name>
</gene>
<sequence>MAIVLCVWSNVDGDAALEWYENEYIPLVTERTAKHALHCEIAPTGLEGDEAGTLDAPWKLCTVYELRDDVTTEQLYQQSNHPPDQLTTGLLKEVRWDVRTYVEQRRWQAEDWDGSDITAVCSVAVMEWRVAPDRHDEVLHFYVNEAAPTIASSPDVLRFRLLKLETATVREGSSTTTLDNDTLDTYLTLVELECEDWPWDVVVALAEKPKWREFFDGQAVVKWKSSHYEVRANYPEGGSNAESSSSNNTS</sequence>
<organism evidence="1 2">
    <name type="scientific">Corynespora cassiicola Philippines</name>
    <dbReference type="NCBI Taxonomy" id="1448308"/>
    <lineage>
        <taxon>Eukaryota</taxon>
        <taxon>Fungi</taxon>
        <taxon>Dikarya</taxon>
        <taxon>Ascomycota</taxon>
        <taxon>Pezizomycotina</taxon>
        <taxon>Dothideomycetes</taxon>
        <taxon>Pleosporomycetidae</taxon>
        <taxon>Pleosporales</taxon>
        <taxon>Corynesporascaceae</taxon>
        <taxon>Corynespora</taxon>
    </lineage>
</organism>
<evidence type="ECO:0000313" key="2">
    <source>
        <dbReference type="Proteomes" id="UP000240883"/>
    </source>
</evidence>